<evidence type="ECO:0000256" key="4">
    <source>
        <dbReference type="ARBA" id="ARBA00023002"/>
    </source>
</evidence>
<protein>
    <submittedName>
        <fullName evidence="5">Putative flavin-binding monooxygenase</fullName>
    </submittedName>
</protein>
<proteinExistence type="inferred from homology"/>
<keyword evidence="6" id="KW-1185">Reference proteome</keyword>
<comment type="similarity">
    <text evidence="1">Belongs to the FAD-binding monooxygenase family.</text>
</comment>
<dbReference type="Pfam" id="PF00743">
    <property type="entry name" value="FMO-like"/>
    <property type="match status" value="1"/>
</dbReference>
<evidence type="ECO:0000313" key="5">
    <source>
        <dbReference type="EMBL" id="KZF18925.1"/>
    </source>
</evidence>
<reference evidence="5 6" key="1">
    <citation type="journal article" date="2016" name="Fungal Biol.">
        <title>The genome of Xylona heveae provides a window into fungal endophytism.</title>
        <authorList>
            <person name="Gazis R."/>
            <person name="Kuo A."/>
            <person name="Riley R."/>
            <person name="LaButti K."/>
            <person name="Lipzen A."/>
            <person name="Lin J."/>
            <person name="Amirebrahimi M."/>
            <person name="Hesse C.N."/>
            <person name="Spatafora J.W."/>
            <person name="Henrissat B."/>
            <person name="Hainaut M."/>
            <person name="Grigoriev I.V."/>
            <person name="Hibbett D.S."/>
        </authorList>
    </citation>
    <scope>NUCLEOTIDE SEQUENCE [LARGE SCALE GENOMIC DNA]</scope>
    <source>
        <strain evidence="5 6">TC161</strain>
    </source>
</reference>
<dbReference type="GO" id="GO:0050661">
    <property type="term" value="F:NADP binding"/>
    <property type="evidence" value="ECO:0007669"/>
    <property type="project" value="InterPro"/>
</dbReference>
<dbReference type="PANTHER" id="PTHR42877:SF6">
    <property type="entry name" value="MONOOXYGENASE, PUTATIVE (AFU_ORTHOLOGUE AFUA_3G15050)-RELATED"/>
    <property type="match status" value="1"/>
</dbReference>
<accession>A0A164ZC95</accession>
<keyword evidence="5" id="KW-0503">Monooxygenase</keyword>
<gene>
    <name evidence="5" type="ORF">L228DRAFT_225060</name>
</gene>
<keyword evidence="3" id="KW-0274">FAD</keyword>
<keyword evidence="4" id="KW-0560">Oxidoreductase</keyword>
<dbReference type="RefSeq" id="XP_018184480.1">
    <property type="nucleotide sequence ID" value="XM_018330367.1"/>
</dbReference>
<dbReference type="EMBL" id="KV407468">
    <property type="protein sequence ID" value="KZF18925.1"/>
    <property type="molecule type" value="Genomic_DNA"/>
</dbReference>
<dbReference type="GeneID" id="28895504"/>
<evidence type="ECO:0000256" key="1">
    <source>
        <dbReference type="ARBA" id="ARBA00010139"/>
    </source>
</evidence>
<sequence length="622" mass="69750">MTELGQRRADVPPHLLHEKLPTAATKTEAIVVEKEINAHETGGANASSTSFELEDHPIDQPRDLKVAVIGAGLSGVLAGSLIPAKVPGLNLTIFEKNADVGGTWYENVYPGVKCDIPANVYQSTFSPKTNWSEEFAPGGEIRDYWQSVAKKHNVYKHLKLKHKVQKAEWLPDSSKWKVTVENLAQPGEIHENEFDILVTAIGRFNAWKLPEYDGIQDFKGELFHSSHWDKNFSAANKRVALIGNGASGLQLLPELQRVADHVDHYARNTTWIVDAFASAAVRTIEPKPFSAEQLKEFADPEKYLEYRRKEEGRYYRRFAAIFKDTPENKQLRETWTALMLKRVGDKPELADKIIPNFPPNCRRPTPGPGYLEALAKENVDYIQTPIQRFTESGIVTKDGFERKVDAVICATGANIDLAPPFPVIANGIDLSQAWKPGGHFGFPYTYLGVATPQIPNAFWIGGPMSTGQSGTVPNNVENQITYIAKVIRKVRSQGIKTIVPSKAAADDFISYSDAFFERTVWTANDDSSEYNKNCRSWYNGGVPGGRPHGIFPGSASHANFVRREPRWEDFEYTHVNPSGNRFAYFGNGWTSKELQEDADLTPYLRLPSEIDLRSYHEGWWDL</sequence>
<dbReference type="InParanoid" id="A0A164ZC95"/>
<dbReference type="Proteomes" id="UP000076632">
    <property type="component" value="Unassembled WGS sequence"/>
</dbReference>
<dbReference type="InterPro" id="IPR020946">
    <property type="entry name" value="Flavin_mOase-like"/>
</dbReference>
<dbReference type="Gene3D" id="3.50.50.60">
    <property type="entry name" value="FAD/NAD(P)-binding domain"/>
    <property type="match status" value="2"/>
</dbReference>
<dbReference type="OrthoDB" id="74360at2759"/>
<dbReference type="OMA" id="MEGWWDV"/>
<dbReference type="GO" id="GO:0004499">
    <property type="term" value="F:N,N-dimethylaniline monooxygenase activity"/>
    <property type="evidence" value="ECO:0007669"/>
    <property type="project" value="InterPro"/>
</dbReference>
<evidence type="ECO:0000313" key="6">
    <source>
        <dbReference type="Proteomes" id="UP000076632"/>
    </source>
</evidence>
<name>A0A164ZC95_XYLHT</name>
<keyword evidence="2" id="KW-0285">Flavoprotein</keyword>
<dbReference type="AlphaFoldDB" id="A0A164ZC95"/>
<dbReference type="GO" id="GO:0050660">
    <property type="term" value="F:flavin adenine dinucleotide binding"/>
    <property type="evidence" value="ECO:0007669"/>
    <property type="project" value="InterPro"/>
</dbReference>
<dbReference type="PANTHER" id="PTHR42877">
    <property type="entry name" value="L-ORNITHINE N(5)-MONOOXYGENASE-RELATED"/>
    <property type="match status" value="1"/>
</dbReference>
<evidence type="ECO:0000256" key="2">
    <source>
        <dbReference type="ARBA" id="ARBA00022630"/>
    </source>
</evidence>
<dbReference type="InterPro" id="IPR036188">
    <property type="entry name" value="FAD/NAD-bd_sf"/>
</dbReference>
<dbReference type="SUPFAM" id="SSF51905">
    <property type="entry name" value="FAD/NAD(P)-binding domain"/>
    <property type="match status" value="2"/>
</dbReference>
<dbReference type="STRING" id="1328760.A0A164ZC95"/>
<dbReference type="InterPro" id="IPR051209">
    <property type="entry name" value="FAD-bind_Monooxygenase_sf"/>
</dbReference>
<evidence type="ECO:0000256" key="3">
    <source>
        <dbReference type="ARBA" id="ARBA00022827"/>
    </source>
</evidence>
<organism evidence="5 6">
    <name type="scientific">Xylona heveae (strain CBS 132557 / TC161)</name>
    <dbReference type="NCBI Taxonomy" id="1328760"/>
    <lineage>
        <taxon>Eukaryota</taxon>
        <taxon>Fungi</taxon>
        <taxon>Dikarya</taxon>
        <taxon>Ascomycota</taxon>
        <taxon>Pezizomycotina</taxon>
        <taxon>Xylonomycetes</taxon>
        <taxon>Xylonales</taxon>
        <taxon>Xylonaceae</taxon>
        <taxon>Xylona</taxon>
    </lineage>
</organism>